<feature type="compositionally biased region" description="Basic and acidic residues" evidence="1">
    <location>
        <begin position="31"/>
        <end position="45"/>
    </location>
</feature>
<evidence type="ECO:0000256" key="1">
    <source>
        <dbReference type="SAM" id="MobiDB-lite"/>
    </source>
</evidence>
<dbReference type="OrthoDB" id="3689106at2759"/>
<keyword evidence="3" id="KW-1185">Reference proteome</keyword>
<reference evidence="2 3" key="1">
    <citation type="journal article" date="2014" name="PLoS ONE">
        <title>De novo Genome Assembly of the Fungal Plant Pathogen Pyrenophora semeniperda.</title>
        <authorList>
            <person name="Soliai M.M."/>
            <person name="Meyer S.E."/>
            <person name="Udall J.A."/>
            <person name="Elzinga D.E."/>
            <person name="Hermansen R.A."/>
            <person name="Bodily P.M."/>
            <person name="Hart A.A."/>
            <person name="Coleman C.E."/>
        </authorList>
    </citation>
    <scope>NUCLEOTIDE SEQUENCE [LARGE SCALE GENOMIC DNA]</scope>
    <source>
        <strain evidence="2 3">CCB06</strain>
        <tissue evidence="2">Mycelium</tissue>
    </source>
</reference>
<dbReference type="Proteomes" id="UP000265663">
    <property type="component" value="Unassembled WGS sequence"/>
</dbReference>
<name>A0A3M7MFZ3_9PLEO</name>
<gene>
    <name evidence="2" type="ORF">GMOD_00007857</name>
</gene>
<organism evidence="2 3">
    <name type="scientific">Pyrenophora seminiperda CCB06</name>
    <dbReference type="NCBI Taxonomy" id="1302712"/>
    <lineage>
        <taxon>Eukaryota</taxon>
        <taxon>Fungi</taxon>
        <taxon>Dikarya</taxon>
        <taxon>Ascomycota</taxon>
        <taxon>Pezizomycotina</taxon>
        <taxon>Dothideomycetes</taxon>
        <taxon>Pleosporomycetidae</taxon>
        <taxon>Pleosporales</taxon>
        <taxon>Pleosporineae</taxon>
        <taxon>Pleosporaceae</taxon>
        <taxon>Pyrenophora</taxon>
    </lineage>
</organism>
<accession>A0A3M7MFZ3</accession>
<feature type="region of interest" description="Disordered" evidence="1">
    <location>
        <begin position="21"/>
        <end position="45"/>
    </location>
</feature>
<evidence type="ECO:0000313" key="3">
    <source>
        <dbReference type="Proteomes" id="UP000265663"/>
    </source>
</evidence>
<evidence type="ECO:0000313" key="2">
    <source>
        <dbReference type="EMBL" id="RMZ73352.1"/>
    </source>
</evidence>
<dbReference type="EMBL" id="KE747840">
    <property type="protein sequence ID" value="RMZ73352.1"/>
    <property type="molecule type" value="Genomic_DNA"/>
</dbReference>
<dbReference type="AlphaFoldDB" id="A0A3M7MFZ3"/>
<sequence length="402" mass="45912">MITRRRAALLAEVIAVVNANDPPEPELAKVPNRDQEHASVTPEFREKSTKAPFVVGMALQHADSYMHEDVSTLQLKYVTYARPSYSVDLEDTETGKETQPAAEDEERYDGKPAEEFPDWPYVISEAAAELATKYSFECTKRDQDVFDMYIKNDFTGEGIQEVIENQLTGINTAMAKRQLPADEVAFGLWIRLSAFAHWTQSQELGPWFMMADSQRLEDTVAMIGIAILATLNALDRAKLLMEHSPVKDLGLVLALLGDFICECLDQTMTIPYLSSNDREVCWPYKIVSYAKASGIEIKGVHDIEKKFVKRFDNEDEANHWKRKECVDRWGWGTKWRILCKEYGVRRSILHHGPPLGGKFFDITCCPAADRMKYHFEGKDPLDPQNPLVQLEWTDCEIYRTNM</sequence>
<protein>
    <submittedName>
        <fullName evidence="2">SAP domain-containing isoform 2</fullName>
    </submittedName>
</protein>
<proteinExistence type="predicted"/>
<feature type="region of interest" description="Disordered" evidence="1">
    <location>
        <begin position="88"/>
        <end position="114"/>
    </location>
</feature>